<dbReference type="EMBL" id="NART01000033">
    <property type="protein sequence ID" value="OTQ09721.1"/>
    <property type="molecule type" value="Genomic_DNA"/>
</dbReference>
<dbReference type="NCBIfam" id="NF003460">
    <property type="entry name" value="PRK05077.1"/>
    <property type="match status" value="1"/>
</dbReference>
<gene>
    <name evidence="3" type="ORF">B6C91_08160</name>
    <name evidence="2" type="ORF">B6D08_12490</name>
</gene>
<evidence type="ECO:0000313" key="3">
    <source>
        <dbReference type="EMBL" id="OTQ09721.1"/>
    </source>
</evidence>
<dbReference type="PANTHER" id="PTHR22946:SF4">
    <property type="entry name" value="ESTERASE FRSA"/>
    <property type="match status" value="1"/>
</dbReference>
<dbReference type="AlphaFoldDB" id="A0A242NEU8"/>
<name>A0A242NEU8_9GAMM</name>
<organism evidence="2 5">
    <name type="scientific">Gilliamella apicola</name>
    <dbReference type="NCBI Taxonomy" id="1196095"/>
    <lineage>
        <taxon>Bacteria</taxon>
        <taxon>Pseudomonadati</taxon>
        <taxon>Pseudomonadota</taxon>
        <taxon>Gammaproteobacteria</taxon>
        <taxon>Orbales</taxon>
        <taxon>Orbaceae</taxon>
        <taxon>Gilliamella</taxon>
    </lineage>
</organism>
<dbReference type="InterPro" id="IPR010520">
    <property type="entry name" value="FrsA-like"/>
</dbReference>
<reference evidence="4 5" key="1">
    <citation type="submission" date="2017-03" db="EMBL/GenBank/DDBJ databases">
        <title>Comparative genomics of honeybee gut symbionts reveal geographically distinct and subgroup specific antibiotic resistance.</title>
        <authorList>
            <person name="Ludvigsen J."/>
            <person name="Porcellato D."/>
            <person name="Labee-Lund T.M."/>
            <person name="Amdam G.V."/>
            <person name="Rudi K."/>
        </authorList>
    </citation>
    <scope>NUCLEOTIDE SEQUENCE [LARGE SCALE GENOMIC DNA]</scope>
    <source>
        <strain evidence="2 5">A-7-12</strain>
        <strain evidence="3 4">A-9-12</strain>
    </source>
</reference>
<dbReference type="Gene3D" id="3.40.50.1820">
    <property type="entry name" value="alpha/beta hydrolase"/>
    <property type="match status" value="1"/>
</dbReference>
<dbReference type="Proteomes" id="UP000194800">
    <property type="component" value="Unassembled WGS sequence"/>
</dbReference>
<comment type="caution">
    <text evidence="2">The sequence shown here is derived from an EMBL/GenBank/DDBJ whole genome shotgun (WGS) entry which is preliminary data.</text>
</comment>
<evidence type="ECO:0000313" key="4">
    <source>
        <dbReference type="Proteomes" id="UP000194800"/>
    </source>
</evidence>
<dbReference type="InterPro" id="IPR029058">
    <property type="entry name" value="AB_hydrolase_fold"/>
</dbReference>
<keyword evidence="4" id="KW-1185">Reference proteome</keyword>
<dbReference type="EMBL" id="NARP01000041">
    <property type="protein sequence ID" value="OTP98061.1"/>
    <property type="molecule type" value="Genomic_DNA"/>
</dbReference>
<evidence type="ECO:0000313" key="5">
    <source>
        <dbReference type="Proteomes" id="UP000194977"/>
    </source>
</evidence>
<protein>
    <recommendedName>
        <fullName evidence="6">Esterase FrsA</fullName>
    </recommendedName>
</protein>
<dbReference type="Pfam" id="PF06500">
    <property type="entry name" value="FrsA-like"/>
    <property type="match status" value="1"/>
</dbReference>
<accession>A0A242NEU8</accession>
<evidence type="ECO:0000313" key="2">
    <source>
        <dbReference type="EMBL" id="OTP98061.1"/>
    </source>
</evidence>
<evidence type="ECO:0008006" key="6">
    <source>
        <dbReference type="Google" id="ProtNLM"/>
    </source>
</evidence>
<dbReference type="OrthoDB" id="5590073at2"/>
<evidence type="ECO:0000256" key="1">
    <source>
        <dbReference type="ARBA" id="ARBA00022801"/>
    </source>
</evidence>
<dbReference type="RefSeq" id="WP_086272160.1">
    <property type="nucleotide sequence ID" value="NZ_MZNE01000047.1"/>
</dbReference>
<dbReference type="Proteomes" id="UP000194977">
    <property type="component" value="Unassembled WGS sequence"/>
</dbReference>
<dbReference type="InterPro" id="IPR050261">
    <property type="entry name" value="FrsA_esterase"/>
</dbReference>
<dbReference type="PANTHER" id="PTHR22946">
    <property type="entry name" value="DIENELACTONE HYDROLASE DOMAIN-CONTAINING PROTEIN-RELATED"/>
    <property type="match status" value="1"/>
</dbReference>
<proteinExistence type="predicted"/>
<dbReference type="SUPFAM" id="SSF53474">
    <property type="entry name" value="alpha/beta-Hydrolases"/>
    <property type="match status" value="1"/>
</dbReference>
<sequence length="418" mass="47696">MTTTENLSAQIFKPQYDYPETSALINRVDSSDGSSISPLDGEIDSKWYRIINPFLWIWRGLPKLEVEELLSRIAASTKHHTNEKWLDTVIGYQSGNWVYEFLNQAALWQSKADSIGQENLSDEDKTNLHNYFLIASEYSSIASYPHFKNDELAMYAQTCAYQAYMKALSYSPFTVKELEFKVENRSVKTFLHLPKTDNTCPIVLICNALGSLQIDYYRYFKEYLAPRGFAMLTVDLPTVGYSRNFALTQNSSQIHQAILEQLSSVPWVDNSRVILAGFRFGSHLATRLAYLMPNKIKGLFNFTPFVHQIFVDKDLQKNLPTSYKDMLASRLGLPSISNLQLAAELNYFSLKNQGLLTHGCPVPVMNIIFEEDILSNLNEVKLIRSIKQNKLVTIPKTPLQKSLHDALTQSVNWMESVL</sequence>
<dbReference type="GO" id="GO:0016787">
    <property type="term" value="F:hydrolase activity"/>
    <property type="evidence" value="ECO:0007669"/>
    <property type="project" value="UniProtKB-KW"/>
</dbReference>
<keyword evidence="1" id="KW-0378">Hydrolase</keyword>